<sequence length="47" mass="5168">MKKIDAGTDLDSDLSIANIYAGQIENTDAENVKIKNTNAYISLGYKF</sequence>
<comment type="caution">
    <text evidence="1">The sequence shown here is derived from an EMBL/GenBank/DDBJ whole genome shotgun (WGS) entry which is preliminary data.</text>
</comment>
<name>A0ABV9KRK3_9BACT</name>
<dbReference type="Proteomes" id="UP001596023">
    <property type="component" value="Unassembled WGS sequence"/>
</dbReference>
<dbReference type="EMBL" id="JBHSGN010000018">
    <property type="protein sequence ID" value="MFC4672634.1"/>
    <property type="molecule type" value="Genomic_DNA"/>
</dbReference>
<evidence type="ECO:0008006" key="3">
    <source>
        <dbReference type="Google" id="ProtNLM"/>
    </source>
</evidence>
<organism evidence="1 2">
    <name type="scientific">Dysgonomonas termitidis</name>
    <dbReference type="NCBI Taxonomy" id="1516126"/>
    <lineage>
        <taxon>Bacteria</taxon>
        <taxon>Pseudomonadati</taxon>
        <taxon>Bacteroidota</taxon>
        <taxon>Bacteroidia</taxon>
        <taxon>Bacteroidales</taxon>
        <taxon>Dysgonomonadaceae</taxon>
        <taxon>Dysgonomonas</taxon>
    </lineage>
</organism>
<accession>A0ABV9KRK3</accession>
<proteinExistence type="predicted"/>
<gene>
    <name evidence="1" type="ORF">ACFO6W_02895</name>
</gene>
<evidence type="ECO:0000313" key="1">
    <source>
        <dbReference type="EMBL" id="MFC4672634.1"/>
    </source>
</evidence>
<protein>
    <recommendedName>
        <fullName evidence="3">Outer membrane protein beta-barrel domain-containing protein</fullName>
    </recommendedName>
</protein>
<evidence type="ECO:0000313" key="2">
    <source>
        <dbReference type="Proteomes" id="UP001596023"/>
    </source>
</evidence>
<keyword evidence="2" id="KW-1185">Reference proteome</keyword>
<reference evidence="2" key="1">
    <citation type="journal article" date="2019" name="Int. J. Syst. Evol. Microbiol.">
        <title>The Global Catalogue of Microorganisms (GCM) 10K type strain sequencing project: providing services to taxonomists for standard genome sequencing and annotation.</title>
        <authorList>
            <consortium name="The Broad Institute Genomics Platform"/>
            <consortium name="The Broad Institute Genome Sequencing Center for Infectious Disease"/>
            <person name="Wu L."/>
            <person name="Ma J."/>
        </authorList>
    </citation>
    <scope>NUCLEOTIDE SEQUENCE [LARGE SCALE GENOMIC DNA]</scope>
    <source>
        <strain evidence="2">CCUG 66188</strain>
    </source>
</reference>